<reference evidence="1 2" key="1">
    <citation type="journal article" date="2018" name="Science">
        <title>The opium poppy genome and morphinan production.</title>
        <authorList>
            <person name="Guo L."/>
            <person name="Winzer T."/>
            <person name="Yang X."/>
            <person name="Li Y."/>
            <person name="Ning Z."/>
            <person name="He Z."/>
            <person name="Teodor R."/>
            <person name="Lu Y."/>
            <person name="Bowser T.A."/>
            <person name="Graham I.A."/>
            <person name="Ye K."/>
        </authorList>
    </citation>
    <scope>NUCLEOTIDE SEQUENCE [LARGE SCALE GENOMIC DNA]</scope>
    <source>
        <strain evidence="2">cv. HN1</strain>
        <tissue evidence="1">Leaves</tissue>
    </source>
</reference>
<proteinExistence type="predicted"/>
<evidence type="ECO:0000313" key="1">
    <source>
        <dbReference type="EMBL" id="RZC44279.1"/>
    </source>
</evidence>
<organism evidence="1 2">
    <name type="scientific">Papaver somniferum</name>
    <name type="common">Opium poppy</name>
    <dbReference type="NCBI Taxonomy" id="3469"/>
    <lineage>
        <taxon>Eukaryota</taxon>
        <taxon>Viridiplantae</taxon>
        <taxon>Streptophyta</taxon>
        <taxon>Embryophyta</taxon>
        <taxon>Tracheophyta</taxon>
        <taxon>Spermatophyta</taxon>
        <taxon>Magnoliopsida</taxon>
        <taxon>Ranunculales</taxon>
        <taxon>Papaveraceae</taxon>
        <taxon>Papaveroideae</taxon>
        <taxon>Papaver</taxon>
    </lineage>
</organism>
<dbReference type="Proteomes" id="UP000316621">
    <property type="component" value="Chromosome 1"/>
</dbReference>
<dbReference type="Gramene" id="RZC44279">
    <property type="protein sequence ID" value="RZC44279"/>
    <property type="gene ID" value="C5167_037230"/>
</dbReference>
<dbReference type="AlphaFoldDB" id="A0A4Y7IA56"/>
<accession>A0A4Y7IA56</accession>
<dbReference type="EMBL" id="CM010715">
    <property type="protein sequence ID" value="RZC44279.1"/>
    <property type="molecule type" value="Genomic_DNA"/>
</dbReference>
<evidence type="ECO:0000313" key="2">
    <source>
        <dbReference type="Proteomes" id="UP000316621"/>
    </source>
</evidence>
<sequence length="182" mass="21192">MQLLNLEVLWIVFRIQWLECHGRMARHHPSQDLLDALYTKNITCKLSAPKNLRADILHSSCDCKLNLTLHLWFVFLRGNIIHSFLRADILHSSCDCKLNLTLHLWFVFLRADIIHSFLRVDILHSLSMRFTMMAVGFDLGNIAPVDSVTGIGYTEWLLSKECYLIFYQIGCFEVFQLQEGLH</sequence>
<gene>
    <name evidence="1" type="ORF">C5167_037230</name>
</gene>
<name>A0A4Y7IA56_PAPSO</name>
<keyword evidence="2" id="KW-1185">Reference proteome</keyword>
<protein>
    <submittedName>
        <fullName evidence="1">Uncharacterized protein</fullName>
    </submittedName>
</protein>